<gene>
    <name evidence="2" type="primary">WBGene00090965</name>
</gene>
<evidence type="ECO:0000313" key="3">
    <source>
        <dbReference type="Proteomes" id="UP000005239"/>
    </source>
</evidence>
<evidence type="ECO:0000256" key="1">
    <source>
        <dbReference type="ARBA" id="ARBA00022884"/>
    </source>
</evidence>
<reference evidence="2" key="2">
    <citation type="submission" date="2022-06" db="UniProtKB">
        <authorList>
            <consortium name="EnsemblMetazoa"/>
        </authorList>
    </citation>
    <scope>IDENTIFICATION</scope>
    <source>
        <strain evidence="2">PS312</strain>
    </source>
</reference>
<dbReference type="CDD" id="cd12306">
    <property type="entry name" value="RRM_II_PABPs"/>
    <property type="match status" value="1"/>
</dbReference>
<keyword evidence="3" id="KW-1185">Reference proteome</keyword>
<protein>
    <submittedName>
        <fullName evidence="2">RNA binding protein</fullName>
    </submittedName>
</protein>
<dbReference type="SMART" id="SM00360">
    <property type="entry name" value="RRM"/>
    <property type="match status" value="1"/>
</dbReference>
<dbReference type="InterPro" id="IPR012677">
    <property type="entry name" value="Nucleotide-bd_a/b_plait_sf"/>
</dbReference>
<dbReference type="PROSITE" id="PS50102">
    <property type="entry name" value="RRM"/>
    <property type="match status" value="1"/>
</dbReference>
<accession>A0A2A6BTB6</accession>
<reference evidence="3" key="1">
    <citation type="journal article" date="2008" name="Nat. Genet.">
        <title>The Pristionchus pacificus genome provides a unique perspective on nematode lifestyle and parasitism.</title>
        <authorList>
            <person name="Dieterich C."/>
            <person name="Clifton S.W."/>
            <person name="Schuster L.N."/>
            <person name="Chinwalla A."/>
            <person name="Delehaunty K."/>
            <person name="Dinkelacker I."/>
            <person name="Fulton L."/>
            <person name="Fulton R."/>
            <person name="Godfrey J."/>
            <person name="Minx P."/>
            <person name="Mitreva M."/>
            <person name="Roeseler W."/>
            <person name="Tian H."/>
            <person name="Witte H."/>
            <person name="Yang S.P."/>
            <person name="Wilson R.K."/>
            <person name="Sommer R.J."/>
        </authorList>
    </citation>
    <scope>NUCLEOTIDE SEQUENCE [LARGE SCALE GENOMIC DNA]</scope>
    <source>
        <strain evidence="3">PS312</strain>
    </source>
</reference>
<proteinExistence type="predicted"/>
<dbReference type="Proteomes" id="UP000005239">
    <property type="component" value="Unassembled WGS sequence"/>
</dbReference>
<dbReference type="Gene3D" id="3.30.70.330">
    <property type="match status" value="1"/>
</dbReference>
<keyword evidence="1" id="KW-0694">RNA-binding</keyword>
<dbReference type="SUPFAM" id="SSF54928">
    <property type="entry name" value="RNA-binding domain, RBD"/>
    <property type="match status" value="1"/>
</dbReference>
<dbReference type="InterPro" id="IPR000504">
    <property type="entry name" value="RRM_dom"/>
</dbReference>
<sequence>MSATTDNSSCSSIDSIELQQRLAEIEEEQAKLKAMRSHLAATYAPRPAPVPAFKSISPEEQAEADGRSIYVGNVDYSCSDEDVKAHFLACGAVTRVTIPRDKFRGTPKGFAYVEFANTNGRTNAVAMAESLLKGRAIKVTEKRTNVRGISTTNRFPALNKVHRAHGGAIVKYVPVYAARGAMRGRRPRM</sequence>
<dbReference type="GO" id="GO:0005634">
    <property type="term" value="C:nucleus"/>
    <property type="evidence" value="ECO:0000318"/>
    <property type="project" value="GO_Central"/>
</dbReference>
<organism evidence="2 3">
    <name type="scientific">Pristionchus pacificus</name>
    <name type="common">Parasitic nematode worm</name>
    <dbReference type="NCBI Taxonomy" id="54126"/>
    <lineage>
        <taxon>Eukaryota</taxon>
        <taxon>Metazoa</taxon>
        <taxon>Ecdysozoa</taxon>
        <taxon>Nematoda</taxon>
        <taxon>Chromadorea</taxon>
        <taxon>Rhabditida</taxon>
        <taxon>Rhabditina</taxon>
        <taxon>Diplogasteromorpha</taxon>
        <taxon>Diplogasteroidea</taxon>
        <taxon>Neodiplogasteridae</taxon>
        <taxon>Pristionchus</taxon>
    </lineage>
</organism>
<name>A0A2A6BTB6_PRIPA</name>
<dbReference type="AlphaFoldDB" id="A0A2A6BTB6"/>
<evidence type="ECO:0000313" key="2">
    <source>
        <dbReference type="EnsemblMetazoa" id="PPA01411.1"/>
    </source>
</evidence>
<dbReference type="OrthoDB" id="4726at2759"/>
<dbReference type="PANTHER" id="PTHR23236:SF12">
    <property type="entry name" value="EUKARYOTIC INITIATION FACTOR 4B-RELATED"/>
    <property type="match status" value="1"/>
</dbReference>
<dbReference type="EnsemblMetazoa" id="PPA01411.1">
    <property type="protein sequence ID" value="PPA01411.1"/>
    <property type="gene ID" value="WBGene00090965"/>
</dbReference>
<dbReference type="GO" id="GO:0008143">
    <property type="term" value="F:poly(A) binding"/>
    <property type="evidence" value="ECO:0000318"/>
    <property type="project" value="GO_Central"/>
</dbReference>
<accession>A0A8R1Y8I7</accession>
<dbReference type="InterPro" id="IPR035979">
    <property type="entry name" value="RBD_domain_sf"/>
</dbReference>
<dbReference type="PANTHER" id="PTHR23236">
    <property type="entry name" value="EUKARYOTIC TRANSLATION INITIATION FACTOR 4B/4H"/>
    <property type="match status" value="1"/>
</dbReference>
<dbReference type="Pfam" id="PF00076">
    <property type="entry name" value="RRM_1"/>
    <property type="match status" value="1"/>
</dbReference>